<dbReference type="AlphaFoldDB" id="A0A926ENK9"/>
<evidence type="ECO:0008006" key="4">
    <source>
        <dbReference type="Google" id="ProtNLM"/>
    </source>
</evidence>
<accession>A0A926ENK9</accession>
<feature type="transmembrane region" description="Helical" evidence="1">
    <location>
        <begin position="75"/>
        <end position="97"/>
    </location>
</feature>
<name>A0A926ENK9_9FIRM</name>
<protein>
    <recommendedName>
        <fullName evidence="4">Cell shape-determining protein</fullName>
    </recommendedName>
</protein>
<keyword evidence="3" id="KW-1185">Reference proteome</keyword>
<keyword evidence="1" id="KW-1133">Transmembrane helix</keyword>
<evidence type="ECO:0000313" key="2">
    <source>
        <dbReference type="EMBL" id="MBC8584946.1"/>
    </source>
</evidence>
<evidence type="ECO:0000256" key="1">
    <source>
        <dbReference type="SAM" id="Phobius"/>
    </source>
</evidence>
<gene>
    <name evidence="2" type="ORF">H8705_05055</name>
</gene>
<comment type="caution">
    <text evidence="2">The sequence shown here is derived from an EMBL/GenBank/DDBJ whole genome shotgun (WGS) entry which is preliminary data.</text>
</comment>
<proteinExistence type="predicted"/>
<organism evidence="2 3">
    <name type="scientific">Youxingia wuxianensis</name>
    <dbReference type="NCBI Taxonomy" id="2763678"/>
    <lineage>
        <taxon>Bacteria</taxon>
        <taxon>Bacillati</taxon>
        <taxon>Bacillota</taxon>
        <taxon>Clostridia</taxon>
        <taxon>Eubacteriales</taxon>
        <taxon>Oscillospiraceae</taxon>
        <taxon>Youxingia</taxon>
    </lineage>
</organism>
<dbReference type="EMBL" id="JACRTD010000003">
    <property type="protein sequence ID" value="MBC8584946.1"/>
    <property type="molecule type" value="Genomic_DNA"/>
</dbReference>
<keyword evidence="1" id="KW-0472">Membrane</keyword>
<sequence>MVVLIGVYMFIEVPNLNPLFFDGAVFWAVIITGFVAVWGMFRFGEIIIQLNPDVSQGERPVNYVSRRKFPKWTKFLLAAPWIFIVLTLIFSSVFIQWKAYRDQLGTSQVMEFASDMQAVDLRQVPVVDKELALNLADKKLGERPSLGSQVVKGEATIQRVNGKLVWVVPLQHSGVFKWLTNLSGTPGYVMVSATDVNDVEYVENFKIKYQENSYLLHDITRHVRFHGGWFTGIADPSFELDDNGQPYWVYTTYKNLRGFSLPEATGAYVVNATTGEMNRYTIDTIPEWVDRIQPESFIINQIDNKGEYVRGWLNFADKDKFRSSEGHMIVYNNGRCYLFTGMTSVGSDDSAIGFIMVDMVTKDSMVYQMSGATERAAQQSAEGKVQHLGYRATFPLIINLGNEPTYFMALKDKEGLIKQYAFVSVTNYSIVGTGETIQLAEQDYRLGLKSAGISAGIADTSTQTKAQGVVLRIASEILGGDTEYKIILENQQDKIYLLGAVLSDELALTQVGDKVVIEYMDSGDGVLQAVSFDNLSFSQK</sequence>
<reference evidence="2" key="1">
    <citation type="submission" date="2020-08" db="EMBL/GenBank/DDBJ databases">
        <title>Genome public.</title>
        <authorList>
            <person name="Liu C."/>
            <person name="Sun Q."/>
        </authorList>
    </citation>
    <scope>NUCLEOTIDE SEQUENCE</scope>
    <source>
        <strain evidence="2">NSJ-64</strain>
    </source>
</reference>
<feature type="transmembrane region" description="Helical" evidence="1">
    <location>
        <begin position="20"/>
        <end position="41"/>
    </location>
</feature>
<evidence type="ECO:0000313" key="3">
    <source>
        <dbReference type="Proteomes" id="UP000623678"/>
    </source>
</evidence>
<dbReference type="Proteomes" id="UP000623678">
    <property type="component" value="Unassembled WGS sequence"/>
</dbReference>
<keyword evidence="1" id="KW-0812">Transmembrane</keyword>